<feature type="binding site" evidence="13">
    <location>
        <begin position="71"/>
        <end position="74"/>
    </location>
    <ligand>
        <name>NADP(+)</name>
        <dbReference type="ChEBI" id="CHEBI:58349"/>
    </ligand>
</feature>
<comment type="subunit">
    <text evidence="3 12">Homodimer.</text>
</comment>
<dbReference type="Pfam" id="PF16654">
    <property type="entry name" value="DAPDH_C"/>
    <property type="match status" value="1"/>
</dbReference>
<evidence type="ECO:0000256" key="3">
    <source>
        <dbReference type="ARBA" id="ARBA00011738"/>
    </source>
</evidence>
<comment type="function">
    <text evidence="12">Catalyzes the reversible NADPH-dependent reductive amination of L-2-amino-6-oxopimelate, the acyclic form of L-tetrahydrodipicolinate, to generate the meso compound, D,L-2,6-diaminopimelate.</text>
</comment>
<evidence type="ECO:0000256" key="12">
    <source>
        <dbReference type="PIRNR" id="PIRNR025648"/>
    </source>
</evidence>
<keyword evidence="10 12" id="KW-0457">Lysine biosynthesis</keyword>
<evidence type="ECO:0000259" key="15">
    <source>
        <dbReference type="Pfam" id="PF16654"/>
    </source>
</evidence>
<evidence type="ECO:0000259" key="14">
    <source>
        <dbReference type="Pfam" id="PF01408"/>
    </source>
</evidence>
<evidence type="ECO:0000256" key="10">
    <source>
        <dbReference type="ARBA" id="ARBA00023154"/>
    </source>
</evidence>
<dbReference type="GO" id="GO:0000166">
    <property type="term" value="F:nucleotide binding"/>
    <property type="evidence" value="ECO:0007669"/>
    <property type="project" value="UniProtKB-KW"/>
</dbReference>
<comment type="caution">
    <text evidence="16">The sequence shown here is derived from an EMBL/GenBank/DDBJ whole genome shotgun (WGS) entry which is preliminary data.</text>
</comment>
<dbReference type="Proteomes" id="UP000245959">
    <property type="component" value="Unassembled WGS sequence"/>
</dbReference>
<evidence type="ECO:0000256" key="11">
    <source>
        <dbReference type="ARBA" id="ARBA00052023"/>
    </source>
</evidence>
<organism evidence="16 17">
    <name type="scientific">Victivallis vadensis</name>
    <dbReference type="NCBI Taxonomy" id="172901"/>
    <lineage>
        <taxon>Bacteria</taxon>
        <taxon>Pseudomonadati</taxon>
        <taxon>Lentisphaerota</taxon>
        <taxon>Lentisphaeria</taxon>
        <taxon>Victivallales</taxon>
        <taxon>Victivallaceae</taxon>
        <taxon>Victivallis</taxon>
    </lineage>
</organism>
<comment type="catalytic activity">
    <reaction evidence="11 12">
        <text>meso-2,6-diaminopimelate + NADP(+) + H2O = (S)-2-amino-6-oxoheptanedioate + NH4(+) + NADPH + H(+)</text>
        <dbReference type="Rhea" id="RHEA:13561"/>
        <dbReference type="ChEBI" id="CHEBI:15377"/>
        <dbReference type="ChEBI" id="CHEBI:15378"/>
        <dbReference type="ChEBI" id="CHEBI:28938"/>
        <dbReference type="ChEBI" id="CHEBI:57783"/>
        <dbReference type="ChEBI" id="CHEBI:57791"/>
        <dbReference type="ChEBI" id="CHEBI:58349"/>
        <dbReference type="ChEBI" id="CHEBI:58556"/>
        <dbReference type="EC" id="1.4.1.16"/>
    </reaction>
</comment>
<dbReference type="EMBL" id="QEKH01000018">
    <property type="protein sequence ID" value="PVY40080.1"/>
    <property type="molecule type" value="Genomic_DNA"/>
</dbReference>
<feature type="domain" description="Meso-diaminopimelate D-dehydrogenase C-terminal" evidence="15">
    <location>
        <begin position="124"/>
        <end position="278"/>
    </location>
</feature>
<dbReference type="GO" id="GO:0019877">
    <property type="term" value="P:diaminopimelate biosynthetic process"/>
    <property type="evidence" value="ECO:0007669"/>
    <property type="project" value="UniProtKB-UniRule"/>
</dbReference>
<accession>A0A2U1AUL1</accession>
<comment type="pathway">
    <text evidence="1 12">Amino-acid biosynthesis; L-lysine biosynthesis via DAP pathway; DL-2,6-diaminopimelate from (S)-tetrahydrodipicolinate: step 1/1.</text>
</comment>
<feature type="binding site" evidence="13">
    <location>
        <begin position="94"/>
        <end position="96"/>
    </location>
    <ligand>
        <name>NADP(+)</name>
        <dbReference type="ChEBI" id="CHEBI:58349"/>
    </ligand>
</feature>
<evidence type="ECO:0000256" key="9">
    <source>
        <dbReference type="ARBA" id="ARBA00023002"/>
    </source>
</evidence>
<dbReference type="InterPro" id="IPR000683">
    <property type="entry name" value="Gfo/Idh/MocA-like_OxRdtase_N"/>
</dbReference>
<evidence type="ECO:0000256" key="1">
    <source>
        <dbReference type="ARBA" id="ARBA00004896"/>
    </source>
</evidence>
<feature type="binding site" evidence="13">
    <location>
        <position position="179"/>
    </location>
    <ligand>
        <name>substrate</name>
    </ligand>
</feature>
<dbReference type="NCBIfam" id="TIGR01921">
    <property type="entry name" value="DAP-DH"/>
    <property type="match status" value="1"/>
</dbReference>
<dbReference type="Pfam" id="PF01408">
    <property type="entry name" value="GFO_IDH_MocA"/>
    <property type="match status" value="1"/>
</dbReference>
<feature type="domain" description="Gfo/Idh/MocA-like oxidoreductase N-terminal" evidence="14">
    <location>
        <begin position="4"/>
        <end position="74"/>
    </location>
</feature>
<dbReference type="PIRSF" id="PIRSF025648">
    <property type="entry name" value="DDH"/>
    <property type="match status" value="1"/>
</dbReference>
<feature type="binding site" evidence="13">
    <location>
        <begin position="11"/>
        <end position="14"/>
    </location>
    <ligand>
        <name>NADP(+)</name>
        <dbReference type="ChEBI" id="CHEBI:58349"/>
    </ligand>
</feature>
<dbReference type="CDD" id="cd02270">
    <property type="entry name" value="meso-DAPDH_N"/>
    <property type="match status" value="1"/>
</dbReference>
<evidence type="ECO:0000256" key="4">
    <source>
        <dbReference type="ARBA" id="ARBA00012080"/>
    </source>
</evidence>
<evidence type="ECO:0000313" key="17">
    <source>
        <dbReference type="Proteomes" id="UP000245959"/>
    </source>
</evidence>
<comment type="similarity">
    <text evidence="2 12">Belongs to the diaminopimelate dehydrogenase family.</text>
</comment>
<evidence type="ECO:0000256" key="8">
    <source>
        <dbReference type="ARBA" id="ARBA00022915"/>
    </source>
</evidence>
<dbReference type="InterPro" id="IPR032094">
    <property type="entry name" value="Meso-DAP_DH_C"/>
</dbReference>
<evidence type="ECO:0000256" key="13">
    <source>
        <dbReference type="PIRSR" id="PIRSR025648-1"/>
    </source>
</evidence>
<dbReference type="GeneID" id="78295795"/>
<protein>
    <recommendedName>
        <fullName evidence="5 12">Meso-diaminopimelate D-dehydrogenase</fullName>
        <shortName evidence="12">DAPDH</shortName>
        <shortName evidence="12">Meso-DAP dehydrogenase</shortName>
        <ecNumber evidence="4 12">1.4.1.16</ecNumber>
    </recommendedName>
</protein>
<dbReference type="SUPFAM" id="SSF55347">
    <property type="entry name" value="Glyceraldehyde-3-phosphate dehydrogenase-like, C-terminal domain"/>
    <property type="match status" value="1"/>
</dbReference>
<dbReference type="InterPro" id="IPR036291">
    <property type="entry name" value="NAD(P)-bd_dom_sf"/>
</dbReference>
<keyword evidence="6 12" id="KW-0028">Amino-acid biosynthesis</keyword>
<dbReference type="GO" id="GO:0009089">
    <property type="term" value="P:lysine biosynthetic process via diaminopimelate"/>
    <property type="evidence" value="ECO:0007669"/>
    <property type="project" value="UniProtKB-UniRule"/>
</dbReference>
<evidence type="ECO:0000256" key="5">
    <source>
        <dbReference type="ARBA" id="ARBA00021654"/>
    </source>
</evidence>
<feature type="binding site" evidence="13">
    <location>
        <begin position="123"/>
        <end position="127"/>
    </location>
    <ligand>
        <name>NADP(+)</name>
        <dbReference type="ChEBI" id="CHEBI:58349"/>
    </ligand>
</feature>
<keyword evidence="17" id="KW-1185">Reference proteome</keyword>
<name>A0A2U1AUL1_9BACT</name>
<evidence type="ECO:0000256" key="7">
    <source>
        <dbReference type="ARBA" id="ARBA00022857"/>
    </source>
</evidence>
<dbReference type="AlphaFoldDB" id="A0A2U1AUL1"/>
<proteinExistence type="inferred from homology"/>
<dbReference type="UniPathway" id="UPA00034">
    <property type="reaction ID" value="UER00026"/>
</dbReference>
<sequence length="332" mass="36573">MEKIRVMIVGYGNVGRGVLASLRNNPDFELAGVVSRSPERVKRELSDVPVMDVKDIEGWKRELRPDVAILCGGSKDDLPKQGPEFVRHLTTVDSFDNHSRIPEYFATMDRAAQEAGHVSVISTGWDPGIFSLERTLANAFVPGVRAYGFYGLGPKGGLSMGHSDALRTIPGVKDARQFTHAVPEAIERVRRGENPAFEPGDMHTRECFVVLEEGADKEAITKTILEMPGYFAPYKTTVNFISQEELNTKYKGFPHDGLVVAAGSTGKGNPALVEYRCQWGSNPEATANVLVAHARAAVRLAREGRKGAFTILDIPATYFSTLSREELLKHWM</sequence>
<keyword evidence="7 12" id="KW-0521">NADP</keyword>
<dbReference type="InterPro" id="IPR010190">
    <property type="entry name" value="Diaminopimelate_DH_Ddh"/>
</dbReference>
<feature type="binding site" evidence="13">
    <location>
        <position position="255"/>
    </location>
    <ligand>
        <name>substrate</name>
    </ligand>
</feature>
<dbReference type="RefSeq" id="WP_116884500.1">
    <property type="nucleotide sequence ID" value="NZ_CALXNT010000122.1"/>
</dbReference>
<keyword evidence="9 12" id="KW-0560">Oxidoreductase</keyword>
<reference evidence="16 17" key="1">
    <citation type="submission" date="2018-04" db="EMBL/GenBank/DDBJ databases">
        <title>Genomic Encyclopedia of Type Strains, Phase IV (KMG-IV): sequencing the most valuable type-strain genomes for metagenomic binning, comparative biology and taxonomic classification.</title>
        <authorList>
            <person name="Goeker M."/>
        </authorList>
    </citation>
    <scope>NUCLEOTIDE SEQUENCE [LARGE SCALE GENOMIC DNA]</scope>
    <source>
        <strain evidence="16 17">DSM 14823</strain>
    </source>
</reference>
<feature type="binding site" evidence="13">
    <location>
        <position position="282"/>
    </location>
    <ligand>
        <name>substrate</name>
    </ligand>
</feature>
<dbReference type="GO" id="GO:0047850">
    <property type="term" value="F:diaminopimelate dehydrogenase activity"/>
    <property type="evidence" value="ECO:0007669"/>
    <property type="project" value="UniProtKB-UniRule"/>
</dbReference>
<dbReference type="EC" id="1.4.1.16" evidence="4 12"/>
<keyword evidence="13" id="KW-0547">Nucleotide-binding</keyword>
<dbReference type="SUPFAM" id="SSF51735">
    <property type="entry name" value="NAD(P)-binding Rossmann-fold domains"/>
    <property type="match status" value="2"/>
</dbReference>
<gene>
    <name evidence="16" type="ORF">C8D82_11881</name>
</gene>
<dbReference type="Gene3D" id="3.30.360.10">
    <property type="entry name" value="Dihydrodipicolinate Reductase, domain 2"/>
    <property type="match status" value="1"/>
</dbReference>
<feature type="binding site" evidence="13">
    <location>
        <position position="205"/>
    </location>
    <ligand>
        <name>substrate</name>
    </ligand>
</feature>
<evidence type="ECO:0000256" key="6">
    <source>
        <dbReference type="ARBA" id="ARBA00022605"/>
    </source>
</evidence>
<evidence type="ECO:0000256" key="2">
    <source>
        <dbReference type="ARBA" id="ARBA00007442"/>
    </source>
</evidence>
<keyword evidence="8 12" id="KW-0220">Diaminopimelate biosynthesis</keyword>
<evidence type="ECO:0000313" key="16">
    <source>
        <dbReference type="EMBL" id="PVY40080.1"/>
    </source>
</evidence>
<dbReference type="Gene3D" id="3.40.50.720">
    <property type="entry name" value="NAD(P)-binding Rossmann-like Domain"/>
    <property type="match status" value="1"/>
</dbReference>